<evidence type="ECO:0000256" key="1">
    <source>
        <dbReference type="SAM" id="MobiDB-lite"/>
    </source>
</evidence>
<accession>A0ABQ5DQJ5</accession>
<name>A0ABQ5DQJ5_9ASTR</name>
<sequence>MTSIEISSTALKSELSSLRKDTLKIKSMMTEIYHAFKGQSSSAPSSSVTPTLALTNILANVKGENATNTATEELPSHTKGETEYPKMVIPIYYQSNLLKIDKGKEIVTESDEDPSKELVPASTIVPPDPDEEDKVPYMINGKMCYLTNTEMQAYLDKDKKLKKAAEEARLLAISTPKVIKVVQEEAEKIGLDLEKIASAKACEKFKKAQDAEHQVLKREHSQKVKRLTELNKKRAKQYIWTMTNKIKLEPITDFTDFGITELDELGPIIQKKNNSIVKDLMTSLSKRYERLKKILEELGIQYALLAPVPEQALSQTSGRKRSLPEGVPFVNNMVIEEPEYGIFFLDVFGNQAFQRWNDIRKLRKLIVDHPDQEKLKSKRVKLEALGYQID</sequence>
<reference evidence="2" key="1">
    <citation type="journal article" date="2022" name="Int. J. Mol. Sci.">
        <title>Draft Genome of Tanacetum Coccineum: Genomic Comparison of Closely Related Tanacetum-Family Plants.</title>
        <authorList>
            <person name="Yamashiro T."/>
            <person name="Shiraishi A."/>
            <person name="Nakayama K."/>
            <person name="Satake H."/>
        </authorList>
    </citation>
    <scope>NUCLEOTIDE SEQUENCE</scope>
</reference>
<comment type="caution">
    <text evidence="2">The sequence shown here is derived from an EMBL/GenBank/DDBJ whole genome shotgun (WGS) entry which is preliminary data.</text>
</comment>
<dbReference type="EMBL" id="BQNB010015537">
    <property type="protein sequence ID" value="GJT41153.1"/>
    <property type="molecule type" value="Genomic_DNA"/>
</dbReference>
<reference evidence="2" key="2">
    <citation type="submission" date="2022-01" db="EMBL/GenBank/DDBJ databases">
        <authorList>
            <person name="Yamashiro T."/>
            <person name="Shiraishi A."/>
            <person name="Satake H."/>
            <person name="Nakayama K."/>
        </authorList>
    </citation>
    <scope>NUCLEOTIDE SEQUENCE</scope>
</reference>
<protein>
    <submittedName>
        <fullName evidence="2">Uncharacterized protein</fullName>
    </submittedName>
</protein>
<keyword evidence="3" id="KW-1185">Reference proteome</keyword>
<proteinExistence type="predicted"/>
<gene>
    <name evidence="2" type="ORF">Tco_0941018</name>
</gene>
<dbReference type="Proteomes" id="UP001151760">
    <property type="component" value="Unassembled WGS sequence"/>
</dbReference>
<evidence type="ECO:0000313" key="3">
    <source>
        <dbReference type="Proteomes" id="UP001151760"/>
    </source>
</evidence>
<evidence type="ECO:0000313" key="2">
    <source>
        <dbReference type="EMBL" id="GJT41153.1"/>
    </source>
</evidence>
<feature type="region of interest" description="Disordered" evidence="1">
    <location>
        <begin position="109"/>
        <end position="132"/>
    </location>
</feature>
<organism evidence="2 3">
    <name type="scientific">Tanacetum coccineum</name>
    <dbReference type="NCBI Taxonomy" id="301880"/>
    <lineage>
        <taxon>Eukaryota</taxon>
        <taxon>Viridiplantae</taxon>
        <taxon>Streptophyta</taxon>
        <taxon>Embryophyta</taxon>
        <taxon>Tracheophyta</taxon>
        <taxon>Spermatophyta</taxon>
        <taxon>Magnoliopsida</taxon>
        <taxon>eudicotyledons</taxon>
        <taxon>Gunneridae</taxon>
        <taxon>Pentapetalae</taxon>
        <taxon>asterids</taxon>
        <taxon>campanulids</taxon>
        <taxon>Asterales</taxon>
        <taxon>Asteraceae</taxon>
        <taxon>Asteroideae</taxon>
        <taxon>Anthemideae</taxon>
        <taxon>Anthemidinae</taxon>
        <taxon>Tanacetum</taxon>
    </lineage>
</organism>